<evidence type="ECO:0000256" key="6">
    <source>
        <dbReference type="RuleBase" id="RU000461"/>
    </source>
</evidence>
<evidence type="ECO:0000256" key="4">
    <source>
        <dbReference type="ARBA" id="ARBA00023004"/>
    </source>
</evidence>
<dbReference type="PANTHER" id="PTHR24304">
    <property type="entry name" value="CYTOCHROME P450 FAMILY 7"/>
    <property type="match status" value="1"/>
</dbReference>
<evidence type="ECO:0000256" key="3">
    <source>
        <dbReference type="ARBA" id="ARBA00022723"/>
    </source>
</evidence>
<dbReference type="CDD" id="cd00302">
    <property type="entry name" value="cytochrome_P450"/>
    <property type="match status" value="1"/>
</dbReference>
<accession>A0A2K9LIZ6</accession>
<comment type="cofactor">
    <cofactor evidence="5">
        <name>heme</name>
        <dbReference type="ChEBI" id="CHEBI:30413"/>
    </cofactor>
</comment>
<dbReference type="KEGG" id="kak:Kalk_07260"/>
<dbReference type="InterPro" id="IPR017972">
    <property type="entry name" value="Cyt_P450_CS"/>
</dbReference>
<evidence type="ECO:0000313" key="7">
    <source>
        <dbReference type="EMBL" id="AUM12220.1"/>
    </source>
</evidence>
<dbReference type="GO" id="GO:0005506">
    <property type="term" value="F:iron ion binding"/>
    <property type="evidence" value="ECO:0007669"/>
    <property type="project" value="InterPro"/>
</dbReference>
<dbReference type="EMBL" id="CP022684">
    <property type="protein sequence ID" value="AUM12220.1"/>
    <property type="molecule type" value="Genomic_DNA"/>
</dbReference>
<organism evidence="7 8">
    <name type="scientific">Ketobacter alkanivorans</name>
    <dbReference type="NCBI Taxonomy" id="1917421"/>
    <lineage>
        <taxon>Bacteria</taxon>
        <taxon>Pseudomonadati</taxon>
        <taxon>Pseudomonadota</taxon>
        <taxon>Gammaproteobacteria</taxon>
        <taxon>Pseudomonadales</taxon>
        <taxon>Ketobacteraceae</taxon>
        <taxon>Ketobacter</taxon>
    </lineage>
</organism>
<protein>
    <recommendedName>
        <fullName evidence="9">Cytochrome P450</fullName>
    </recommendedName>
</protein>
<dbReference type="AlphaFoldDB" id="A0A2K9LIZ6"/>
<evidence type="ECO:0000256" key="5">
    <source>
        <dbReference type="PIRSR" id="PIRSR602403-1"/>
    </source>
</evidence>
<gene>
    <name evidence="7" type="ORF">Kalk_07260</name>
</gene>
<dbReference type="Gene3D" id="1.10.630.10">
    <property type="entry name" value="Cytochrome P450"/>
    <property type="match status" value="1"/>
</dbReference>
<dbReference type="PRINTS" id="PR00385">
    <property type="entry name" value="P450"/>
</dbReference>
<dbReference type="RefSeq" id="WP_101893556.1">
    <property type="nucleotide sequence ID" value="NZ_CP022684.1"/>
</dbReference>
<dbReference type="Proteomes" id="UP000235116">
    <property type="component" value="Chromosome"/>
</dbReference>
<dbReference type="PRINTS" id="PR00465">
    <property type="entry name" value="EP450IV"/>
</dbReference>
<dbReference type="GO" id="GO:0004497">
    <property type="term" value="F:monooxygenase activity"/>
    <property type="evidence" value="ECO:0007669"/>
    <property type="project" value="UniProtKB-KW"/>
</dbReference>
<proteinExistence type="inferred from homology"/>
<keyword evidence="2 5" id="KW-0349">Heme</keyword>
<sequence length="471" mass="53015">MNTSASAQSSTSAQCASTAAEQATPKWPYFKRPPLVSGDPLLGSVRPMLSNPLVFLQQAYQHHGDVFRFKVPGKEFTVLGGINANRFVAGEGRHCFSVDGFWGEAGRHMECPHMVTMVDGDMHRYQRALMGPALAQQAFKHSIVHMADNVESLLRKRAQGTPLAVGGLMRQLLSNQLSDLLLGRKASYRNVEAMIYYFSAVTKVFALGSWPRFMLSTPKVKWARWVTNRELQDTLQQARVRMAAAPDQRLYLDKVLPALDARPDWFADGDKLAHVLLPYVAALDTVAATKGFMLYQLLRDPALYNRVRQEVDACFAKGVPDLQGLRELSNLNGFYRETMRLYPAAFGIPRTAAQDFEYQGYSIKQGEKVLVFTTADHLNPKYFPNPTVFDIERYQSPRDEHRQAAYAPFGKGPHNCLGASLSELILPLHMGLLLYLTEVEPACDLDKVRMTFNPAPVLSKNFKVRLRWRRS</sequence>
<dbReference type="PROSITE" id="PS00086">
    <property type="entry name" value="CYTOCHROME_P450"/>
    <property type="match status" value="1"/>
</dbReference>
<dbReference type="OrthoDB" id="9764248at2"/>
<evidence type="ECO:0000313" key="8">
    <source>
        <dbReference type="Proteomes" id="UP000235116"/>
    </source>
</evidence>
<feature type="binding site" description="axial binding residue" evidence="5">
    <location>
        <position position="416"/>
    </location>
    <ligand>
        <name>heme</name>
        <dbReference type="ChEBI" id="CHEBI:30413"/>
    </ligand>
    <ligandPart>
        <name>Fe</name>
        <dbReference type="ChEBI" id="CHEBI:18248"/>
    </ligandPart>
</feature>
<dbReference type="InterPro" id="IPR050529">
    <property type="entry name" value="CYP450_sterol_14alpha_dmase"/>
</dbReference>
<name>A0A2K9LIZ6_9GAMM</name>
<evidence type="ECO:0008006" key="9">
    <source>
        <dbReference type="Google" id="ProtNLM"/>
    </source>
</evidence>
<dbReference type="SUPFAM" id="SSF48264">
    <property type="entry name" value="Cytochrome P450"/>
    <property type="match status" value="1"/>
</dbReference>
<dbReference type="InterPro" id="IPR036396">
    <property type="entry name" value="Cyt_P450_sf"/>
</dbReference>
<evidence type="ECO:0000256" key="1">
    <source>
        <dbReference type="ARBA" id="ARBA00010617"/>
    </source>
</evidence>
<evidence type="ECO:0000256" key="2">
    <source>
        <dbReference type="ARBA" id="ARBA00022617"/>
    </source>
</evidence>
<keyword evidence="3 5" id="KW-0479">Metal-binding</keyword>
<dbReference type="Pfam" id="PF00067">
    <property type="entry name" value="p450"/>
    <property type="match status" value="1"/>
</dbReference>
<keyword evidence="6" id="KW-0560">Oxidoreductase</keyword>
<dbReference type="GO" id="GO:0020037">
    <property type="term" value="F:heme binding"/>
    <property type="evidence" value="ECO:0007669"/>
    <property type="project" value="InterPro"/>
</dbReference>
<dbReference type="InterPro" id="IPR001128">
    <property type="entry name" value="Cyt_P450"/>
</dbReference>
<comment type="similarity">
    <text evidence="1 6">Belongs to the cytochrome P450 family.</text>
</comment>
<keyword evidence="4 5" id="KW-0408">Iron</keyword>
<keyword evidence="8" id="KW-1185">Reference proteome</keyword>
<dbReference type="GO" id="GO:0016705">
    <property type="term" value="F:oxidoreductase activity, acting on paired donors, with incorporation or reduction of molecular oxygen"/>
    <property type="evidence" value="ECO:0007669"/>
    <property type="project" value="InterPro"/>
</dbReference>
<dbReference type="InterPro" id="IPR002403">
    <property type="entry name" value="Cyt_P450_E_grp-IV"/>
</dbReference>
<dbReference type="PANTHER" id="PTHR24304:SF2">
    <property type="entry name" value="24-HYDROXYCHOLESTEROL 7-ALPHA-HYDROXYLASE"/>
    <property type="match status" value="1"/>
</dbReference>
<reference evidence="8" key="1">
    <citation type="submission" date="2017-08" db="EMBL/GenBank/DDBJ databases">
        <title>Direct submision.</title>
        <authorList>
            <person name="Kim S.-J."/>
            <person name="Rhee S.-K."/>
        </authorList>
    </citation>
    <scope>NUCLEOTIDE SEQUENCE [LARGE SCALE GENOMIC DNA]</scope>
    <source>
        <strain evidence="8">GI5</strain>
    </source>
</reference>
<keyword evidence="6" id="KW-0503">Monooxygenase</keyword>